<dbReference type="KEGG" id="dej:AWY79_17490"/>
<evidence type="ECO:0000259" key="10">
    <source>
        <dbReference type="PROSITE" id="PS51851"/>
    </source>
</evidence>
<evidence type="ECO:0000256" key="3">
    <source>
        <dbReference type="ARBA" id="ARBA00010318"/>
    </source>
</evidence>
<dbReference type="AlphaFoldDB" id="A0A126QRS8"/>
<feature type="binding site" evidence="8">
    <location>
        <position position="202"/>
    </location>
    <ligand>
        <name>Mg(2+)</name>
        <dbReference type="ChEBI" id="CHEBI:18420"/>
        <label>1</label>
    </ligand>
</feature>
<evidence type="ECO:0000259" key="9">
    <source>
        <dbReference type="PROSITE" id="PS51850"/>
    </source>
</evidence>
<gene>
    <name evidence="11" type="ORF">AWY79_17490</name>
    <name evidence="12" type="ORF">EDC59_11161</name>
</gene>
<reference evidence="12 14" key="2">
    <citation type="submission" date="2019-03" db="EMBL/GenBank/DDBJ databases">
        <title>Genomic Encyclopedia of Type Strains, Phase IV (KMG-IV): sequencing the most valuable type-strain genomes for metagenomic binning, comparative biology and taxonomic classification.</title>
        <authorList>
            <person name="Goeker M."/>
        </authorList>
    </citation>
    <scope>NUCLEOTIDE SEQUENCE [LARGE SCALE GENOMIC DNA]</scope>
    <source>
        <strain evidence="12 14">DSM 101483</strain>
    </source>
</reference>
<dbReference type="EC" id="1.1.1.86" evidence="7"/>
<dbReference type="SUPFAM" id="SSF51735">
    <property type="entry name" value="NAD(P)-binding Rossmann-fold domains"/>
    <property type="match status" value="1"/>
</dbReference>
<dbReference type="InterPro" id="IPR000506">
    <property type="entry name" value="KARI_C"/>
</dbReference>
<evidence type="ECO:0000256" key="4">
    <source>
        <dbReference type="ARBA" id="ARBA00022605"/>
    </source>
</evidence>
<dbReference type="EMBL" id="CP014206">
    <property type="protein sequence ID" value="AMK12770.1"/>
    <property type="molecule type" value="Genomic_DNA"/>
</dbReference>
<evidence type="ECO:0000256" key="1">
    <source>
        <dbReference type="ARBA" id="ARBA00004864"/>
    </source>
</evidence>
<dbReference type="Gene3D" id="6.10.240.10">
    <property type="match status" value="1"/>
</dbReference>
<dbReference type="Proteomes" id="UP000055611">
    <property type="component" value="Chromosome"/>
</dbReference>
<keyword evidence="5 8" id="KW-0560">Oxidoreductase</keyword>
<dbReference type="GO" id="GO:0009099">
    <property type="term" value="P:L-valine biosynthetic process"/>
    <property type="evidence" value="ECO:0007669"/>
    <property type="project" value="UniProtKB-UniRule"/>
</dbReference>
<dbReference type="NCBIfam" id="TIGR00465">
    <property type="entry name" value="ilvC"/>
    <property type="match status" value="1"/>
</dbReference>
<dbReference type="InterPro" id="IPR013116">
    <property type="entry name" value="KARI_N"/>
</dbReference>
<evidence type="ECO:0000256" key="6">
    <source>
        <dbReference type="ARBA" id="ARBA00023304"/>
    </source>
</evidence>
<dbReference type="EMBL" id="SOBK01000011">
    <property type="protein sequence ID" value="TDT86743.1"/>
    <property type="molecule type" value="Genomic_DNA"/>
</dbReference>
<reference evidence="11 13" key="1">
    <citation type="journal article" date="2016" name="Front. Microbiol.">
        <title>Genome Sequence of the Piezophilic, Mesophilic Sulfate-Reducing Bacterium Desulfovibrio indicus J2T.</title>
        <authorList>
            <person name="Cao J."/>
            <person name="Maignien L."/>
            <person name="Shao Z."/>
            <person name="Alain K."/>
            <person name="Jebbar M."/>
        </authorList>
    </citation>
    <scope>NUCLEOTIDE SEQUENCE [LARGE SCALE GENOMIC DNA]</scope>
    <source>
        <strain evidence="11 13">J2</strain>
    </source>
</reference>
<evidence type="ECO:0000313" key="14">
    <source>
        <dbReference type="Proteomes" id="UP000295506"/>
    </source>
</evidence>
<comment type="pathway">
    <text evidence="2">Amino-acid biosynthesis; L-isoleucine biosynthesis; L-isoleucine from 2-oxobutanoate: step 2/4.</text>
</comment>
<evidence type="ECO:0000313" key="13">
    <source>
        <dbReference type="Proteomes" id="UP000055611"/>
    </source>
</evidence>
<evidence type="ECO:0000256" key="5">
    <source>
        <dbReference type="ARBA" id="ARBA00023002"/>
    </source>
</evidence>
<proteinExistence type="inferred from homology"/>
<keyword evidence="8" id="KW-0460">Magnesium</keyword>
<dbReference type="Pfam" id="PF07991">
    <property type="entry name" value="KARI_N"/>
    <property type="match status" value="1"/>
</dbReference>
<evidence type="ECO:0000313" key="12">
    <source>
        <dbReference type="EMBL" id="TDT86743.1"/>
    </source>
</evidence>
<keyword evidence="6 8" id="KW-0100">Branched-chain amino acid biosynthesis</keyword>
<organism evidence="12 14">
    <name type="scientific">Pseudodesulfovibrio indicus</name>
    <dbReference type="NCBI Taxonomy" id="1716143"/>
    <lineage>
        <taxon>Bacteria</taxon>
        <taxon>Pseudomonadati</taxon>
        <taxon>Thermodesulfobacteriota</taxon>
        <taxon>Desulfovibrionia</taxon>
        <taxon>Desulfovibrionales</taxon>
        <taxon>Desulfovibrionaceae</taxon>
    </lineage>
</organism>
<keyword evidence="13" id="KW-1185">Reference proteome</keyword>
<dbReference type="Gene3D" id="3.40.50.720">
    <property type="entry name" value="NAD(P)-binding Rossmann-like Domain"/>
    <property type="match status" value="1"/>
</dbReference>
<dbReference type="PANTHER" id="PTHR21371:SF1">
    <property type="entry name" value="KETOL-ACID REDUCTOISOMERASE, MITOCHONDRIAL"/>
    <property type="match status" value="1"/>
</dbReference>
<keyword evidence="8" id="KW-0479">Metal-binding</keyword>
<feature type="binding site" evidence="8">
    <location>
        <position position="198"/>
    </location>
    <ligand>
        <name>Mg(2+)</name>
        <dbReference type="ChEBI" id="CHEBI:18420"/>
        <label>2</label>
    </ligand>
</feature>
<dbReference type="PROSITE" id="PS51850">
    <property type="entry name" value="KARI_N"/>
    <property type="match status" value="1"/>
</dbReference>
<dbReference type="PROSITE" id="PS51851">
    <property type="entry name" value="KARI_C"/>
    <property type="match status" value="1"/>
</dbReference>
<dbReference type="RefSeq" id="WP_066806686.1">
    <property type="nucleotide sequence ID" value="NZ_CP014206.1"/>
</dbReference>
<feature type="binding site" evidence="8">
    <location>
        <position position="198"/>
    </location>
    <ligand>
        <name>Mg(2+)</name>
        <dbReference type="ChEBI" id="CHEBI:18420"/>
        <label>1</label>
    </ligand>
</feature>
<accession>A0A126QRS8</accession>
<feature type="domain" description="KARI C-terminal knotted" evidence="10">
    <location>
        <begin position="190"/>
        <end position="331"/>
    </location>
</feature>
<comment type="pathway">
    <text evidence="1">Amino-acid biosynthesis; L-valine biosynthesis; L-valine from pyruvate: step 2/4.</text>
</comment>
<comment type="caution">
    <text evidence="8">Lacks conserved residue(s) required for the propagation of feature annotation.</text>
</comment>
<evidence type="ECO:0000256" key="2">
    <source>
        <dbReference type="ARBA" id="ARBA00004885"/>
    </source>
</evidence>
<dbReference type="Proteomes" id="UP000295506">
    <property type="component" value="Unassembled WGS sequence"/>
</dbReference>
<protein>
    <recommendedName>
        <fullName evidence="7">Ketol-acid reductoisomerase</fullName>
        <ecNumber evidence="7">1.1.1.86</ecNumber>
    </recommendedName>
</protein>
<evidence type="ECO:0000313" key="11">
    <source>
        <dbReference type="EMBL" id="AMK12770.1"/>
    </source>
</evidence>
<evidence type="ECO:0000256" key="8">
    <source>
        <dbReference type="PROSITE-ProRule" id="PRU01198"/>
    </source>
</evidence>
<comment type="similarity">
    <text evidence="3 8">Belongs to the ketol-acid reductoisomerase family.</text>
</comment>
<dbReference type="GO" id="GO:0046872">
    <property type="term" value="F:metal ion binding"/>
    <property type="evidence" value="ECO:0007669"/>
    <property type="project" value="UniProtKB-UniRule"/>
</dbReference>
<dbReference type="GO" id="GO:0009097">
    <property type="term" value="P:isoleucine biosynthetic process"/>
    <property type="evidence" value="ECO:0007669"/>
    <property type="project" value="UniProtKB-UniRule"/>
</dbReference>
<dbReference type="InterPro" id="IPR036291">
    <property type="entry name" value="NAD(P)-bd_dom_sf"/>
</dbReference>
<dbReference type="OrthoDB" id="9804088at2"/>
<dbReference type="Pfam" id="PF01450">
    <property type="entry name" value="KARI_C"/>
    <property type="match status" value="1"/>
</dbReference>
<evidence type="ECO:0000256" key="7">
    <source>
        <dbReference type="NCBIfam" id="TIGR00465"/>
    </source>
</evidence>
<feature type="domain" description="KARI N-terminal Rossmann" evidence="9">
    <location>
        <begin position="7"/>
        <end position="189"/>
    </location>
</feature>
<dbReference type="GO" id="GO:0004455">
    <property type="term" value="F:ketol-acid reductoisomerase activity"/>
    <property type="evidence" value="ECO:0007669"/>
    <property type="project" value="UniProtKB-UniRule"/>
</dbReference>
<dbReference type="InterPro" id="IPR013023">
    <property type="entry name" value="KARI"/>
</dbReference>
<dbReference type="PANTHER" id="PTHR21371">
    <property type="entry name" value="KETOL-ACID REDUCTOISOMERASE, MITOCHONDRIAL"/>
    <property type="match status" value="1"/>
</dbReference>
<keyword evidence="4 8" id="KW-0028">Amino-acid biosynthesis</keyword>
<name>A0A126QRS8_9BACT</name>
<dbReference type="SUPFAM" id="SSF48179">
    <property type="entry name" value="6-phosphogluconate dehydrogenase C-terminal domain-like"/>
    <property type="match status" value="1"/>
</dbReference>
<sequence>MSDIQFEKIYRDEDVDLSVLDGRTIAIIGYGSQGRAQSMNMRESGVNIIVGAGDRTRHSSWDKAEADGFEVYSIEEAVEKADIVHILLQDPAQPSVYYDSIHKHLKPGQTLSFAHGFAILYGTIKPPKDVDVVLFVPNGPGPVTRQKFKDGSGIWGCVSVDQDVSGNAMATALAISKAVGSTRVGVVEMTFQHETEGDNYEEQVLYGGTIHLMRTMFDIMVRNGYPRSFAYAKAIRSIRSIIDDIDAVGIESYLTSRASRTCEFAVRHSGPRVINEAAMEAIFQETERGIFARNWLQEFSLGMPTLNRMRRTWADSDMEKTGKIWRDKFGK</sequence>
<dbReference type="InterPro" id="IPR008927">
    <property type="entry name" value="6-PGluconate_DH-like_C_sf"/>
</dbReference>